<keyword evidence="3" id="KW-1185">Reference proteome</keyword>
<evidence type="ECO:0000313" key="2">
    <source>
        <dbReference type="EMBL" id="EMA05607.1"/>
    </source>
</evidence>
<evidence type="ECO:0000313" key="3">
    <source>
        <dbReference type="Proteomes" id="UP000011534"/>
    </source>
</evidence>
<keyword evidence="1" id="KW-0175">Coiled coil</keyword>
<gene>
    <name evidence="2" type="ORF">C437_12513</name>
</gene>
<dbReference type="EMBL" id="AOLQ01000053">
    <property type="protein sequence ID" value="EMA05607.1"/>
    <property type="molecule type" value="Genomic_DNA"/>
</dbReference>
<reference evidence="2 3" key="1">
    <citation type="journal article" date="2014" name="PLoS Genet.">
        <title>Phylogenetically driven sequencing of extremely halophilic archaea reveals strategies for static and dynamic osmo-response.</title>
        <authorList>
            <person name="Becker E.A."/>
            <person name="Seitzer P.M."/>
            <person name="Tritt A."/>
            <person name="Larsen D."/>
            <person name="Krusor M."/>
            <person name="Yao A.I."/>
            <person name="Wu D."/>
            <person name="Madern D."/>
            <person name="Eisen J.A."/>
            <person name="Darling A.E."/>
            <person name="Facciotti M.T."/>
        </authorList>
    </citation>
    <scope>NUCLEOTIDE SEQUENCE [LARGE SCALE GENOMIC DNA]</scope>
    <source>
        <strain evidence="2 3">ATCC 29715</strain>
    </source>
</reference>
<comment type="caution">
    <text evidence="2">The sequence shown here is derived from an EMBL/GenBank/DDBJ whole genome shotgun (WGS) entry which is preliminary data.</text>
</comment>
<accession>M0J919</accession>
<dbReference type="Proteomes" id="UP000011534">
    <property type="component" value="Unassembled WGS sequence"/>
</dbReference>
<sequence>MTDMVDTEYLPNRPLTEGEFEDFVETQGIECPLAFHSYCSHCDTEGIVDALVRDGRQVYALHHGWDEWELKTLERDMDPETFRLMVSQLDPAMLRQLGGDQLPEVEADVESELDFDQISDDIGFDLPAAEGVGVSDAEAIELPDGPPLRDLVDEDTRQELDAHLQQIMDDHVDSLDEQEIERIFERTDGPTPGELAELLDPAVMQELNQAIEDAIDDEMLQEIAAEHGGMADEDFPMMLGLESEDRFLDLYAHLLVYVNDRFDVIEGVETAADISERDTGELLPLRERLYEEDTAAVIEAFVDENPADLSTADLDTVAGWTDYEYGDFVVVRHLSEYAVFLDWNDPPRAFGVKAVRMSFSDLWPEERLPVFVSEVALLPFEDQIVTDGWLAIQRLVAGGNLSTDIDDSYEEAKHRFGIIETLPAPDESEKSDAEQLRYYMKNKRNRERYAEEITHLKNKSNELERIYHQEMGKARARSLGRELRETDLKEAYFAIYDDRIVASGTSERQVREILADILPDGKETHPYIYHYDP</sequence>
<evidence type="ECO:0000256" key="1">
    <source>
        <dbReference type="SAM" id="Coils"/>
    </source>
</evidence>
<organism evidence="2 3">
    <name type="scientific">Haloarcula vallismortis ATCC 29715</name>
    <dbReference type="NCBI Taxonomy" id="662477"/>
    <lineage>
        <taxon>Archaea</taxon>
        <taxon>Methanobacteriati</taxon>
        <taxon>Methanobacteriota</taxon>
        <taxon>Stenosarchaea group</taxon>
        <taxon>Halobacteria</taxon>
        <taxon>Halobacteriales</taxon>
        <taxon>Haloarculaceae</taxon>
        <taxon>Haloarcula</taxon>
    </lineage>
</organism>
<dbReference type="AlphaFoldDB" id="M0J919"/>
<protein>
    <submittedName>
        <fullName evidence="2">Uncharacterized protein</fullName>
    </submittedName>
</protein>
<dbReference type="PATRIC" id="fig|662477.6.peg.2428"/>
<proteinExistence type="predicted"/>
<feature type="coiled-coil region" evidence="1">
    <location>
        <begin position="439"/>
        <end position="466"/>
    </location>
</feature>
<name>M0J919_HALVA</name>